<comment type="caution">
    <text evidence="1">The sequence shown here is derived from an EMBL/GenBank/DDBJ whole genome shotgun (WGS) entry which is preliminary data.</text>
</comment>
<proteinExistence type="predicted"/>
<organism evidence="1 2">
    <name type="scientific">Paenibacillus rhizoplanae</name>
    <dbReference type="NCBI Taxonomy" id="1917181"/>
    <lineage>
        <taxon>Bacteria</taxon>
        <taxon>Bacillati</taxon>
        <taxon>Bacillota</taxon>
        <taxon>Bacilli</taxon>
        <taxon>Bacillales</taxon>
        <taxon>Paenibacillaceae</taxon>
        <taxon>Paenibacillus</taxon>
    </lineage>
</organism>
<dbReference type="SUPFAM" id="SSF140500">
    <property type="entry name" value="BAS1536-like"/>
    <property type="match status" value="1"/>
</dbReference>
<evidence type="ECO:0000313" key="1">
    <source>
        <dbReference type="EMBL" id="MFD2414317.1"/>
    </source>
</evidence>
<protein>
    <submittedName>
        <fullName evidence="1">Aspartyl-phosphate phosphatase Spo0E family protein</fullName>
    </submittedName>
</protein>
<dbReference type="InterPro" id="IPR037208">
    <property type="entry name" value="Spo0E-like_sf"/>
</dbReference>
<evidence type="ECO:0000313" key="2">
    <source>
        <dbReference type="Proteomes" id="UP001597448"/>
    </source>
</evidence>
<accession>A0ABW5FKK0</accession>
<keyword evidence="2" id="KW-1185">Reference proteome</keyword>
<reference evidence="2" key="1">
    <citation type="journal article" date="2019" name="Int. J. Syst. Evol. Microbiol.">
        <title>The Global Catalogue of Microorganisms (GCM) 10K type strain sequencing project: providing services to taxonomists for standard genome sequencing and annotation.</title>
        <authorList>
            <consortium name="The Broad Institute Genomics Platform"/>
            <consortium name="The Broad Institute Genome Sequencing Center for Infectious Disease"/>
            <person name="Wu L."/>
            <person name="Ma J."/>
        </authorList>
    </citation>
    <scope>NUCLEOTIDE SEQUENCE [LARGE SCALE GENOMIC DNA]</scope>
    <source>
        <strain evidence="2">CCM 8725</strain>
    </source>
</reference>
<dbReference type="InterPro" id="IPR018540">
    <property type="entry name" value="Spo0E-like"/>
</dbReference>
<dbReference type="RefSeq" id="WP_173131895.1">
    <property type="nucleotide sequence ID" value="NZ_JBHSVQ010000001.1"/>
</dbReference>
<dbReference type="Gene3D" id="4.10.280.10">
    <property type="entry name" value="Helix-loop-helix DNA-binding domain"/>
    <property type="match status" value="1"/>
</dbReference>
<dbReference type="InterPro" id="IPR036638">
    <property type="entry name" value="HLH_DNA-bd_sf"/>
</dbReference>
<sequence length="57" mass="6765">MGNDEYKDKIEQARQELNKLALEYGMQDVRVLRQSVKLDALLNEYSDCHTEKDDQLY</sequence>
<dbReference type="Pfam" id="PF09388">
    <property type="entry name" value="SpoOE-like"/>
    <property type="match status" value="1"/>
</dbReference>
<gene>
    <name evidence="1" type="ORF">ACFSX3_31180</name>
</gene>
<dbReference type="EMBL" id="JBHUKY010000100">
    <property type="protein sequence ID" value="MFD2414317.1"/>
    <property type="molecule type" value="Genomic_DNA"/>
</dbReference>
<name>A0ABW5FKK0_9BACL</name>
<dbReference type="Proteomes" id="UP001597448">
    <property type="component" value="Unassembled WGS sequence"/>
</dbReference>